<keyword evidence="3" id="KW-1185">Reference proteome</keyword>
<reference evidence="2 3" key="1">
    <citation type="submission" date="2014-02" db="EMBL/GenBank/DDBJ databases">
        <title>Transposable element dynamics among asymbiotic and ectomycorrhizal Amanita fungi.</title>
        <authorList>
            <consortium name="DOE Joint Genome Institute"/>
            <person name="Hess J."/>
            <person name="Skrede I."/>
            <person name="Wolfe B."/>
            <person name="LaButti K."/>
            <person name="Ohm R.A."/>
            <person name="Grigoriev I.V."/>
            <person name="Pringle A."/>
        </authorList>
    </citation>
    <scope>NUCLEOTIDE SEQUENCE [LARGE SCALE GENOMIC DNA]</scope>
    <source>
        <strain evidence="2 3">SKay4041</strain>
    </source>
</reference>
<dbReference type="AlphaFoldDB" id="A0A2A9NSQ1"/>
<evidence type="ECO:0000313" key="3">
    <source>
        <dbReference type="Proteomes" id="UP000242287"/>
    </source>
</evidence>
<dbReference type="OrthoDB" id="2649950at2759"/>
<name>A0A2A9NSQ1_9AGAR</name>
<feature type="compositionally biased region" description="Basic and acidic residues" evidence="1">
    <location>
        <begin position="352"/>
        <end position="363"/>
    </location>
</feature>
<proteinExistence type="predicted"/>
<evidence type="ECO:0000313" key="2">
    <source>
        <dbReference type="EMBL" id="PFH51297.1"/>
    </source>
</evidence>
<dbReference type="EMBL" id="KZ301989">
    <property type="protein sequence ID" value="PFH51297.1"/>
    <property type="molecule type" value="Genomic_DNA"/>
</dbReference>
<dbReference type="Proteomes" id="UP000242287">
    <property type="component" value="Unassembled WGS sequence"/>
</dbReference>
<protein>
    <submittedName>
        <fullName evidence="2">Uncharacterized protein</fullName>
    </submittedName>
</protein>
<feature type="compositionally biased region" description="Polar residues" evidence="1">
    <location>
        <begin position="364"/>
        <end position="373"/>
    </location>
</feature>
<organism evidence="2 3">
    <name type="scientific">Amanita thiersii Skay4041</name>
    <dbReference type="NCBI Taxonomy" id="703135"/>
    <lineage>
        <taxon>Eukaryota</taxon>
        <taxon>Fungi</taxon>
        <taxon>Dikarya</taxon>
        <taxon>Basidiomycota</taxon>
        <taxon>Agaricomycotina</taxon>
        <taxon>Agaricomycetes</taxon>
        <taxon>Agaricomycetidae</taxon>
        <taxon>Agaricales</taxon>
        <taxon>Pluteineae</taxon>
        <taxon>Amanitaceae</taxon>
        <taxon>Amanita</taxon>
    </lineage>
</organism>
<gene>
    <name evidence="2" type="ORF">AMATHDRAFT_3149</name>
</gene>
<evidence type="ECO:0000256" key="1">
    <source>
        <dbReference type="SAM" id="MobiDB-lite"/>
    </source>
</evidence>
<accession>A0A2A9NSQ1</accession>
<sequence length="401" mass="44592">MTFNLLNEPDPPSGKLSLSAAYAFRPNLVLDSTIPHIVPHIVITPPNDSPDDYYTPWLNATSPQSPERLMVPTPPNTLDHSLAWPLPCHSLPPPATDPLAPKPKPVFNTSRFNRFTSSLMRERVSMCNIVTALFKHYQRAVAFAASAAARSLLISQEYVCPVEKPFQWTDPAEPFLKRTNQYRGTIVIDSTSPFTVPHIIINEPPPQDPWVSWNNATNSPQDHGCGRYLVVPNRMVLYTNSPDGSEDHWGSLYPPRGDQIVLIAGFTYPEDMDPSGTLSDSEPGTPCPATPLDDSFCHDETRYGVFHLESPSIQTNPLFSIATDPDANNFLGHIIIDDKPFTDDSSMGFECGNRDREVGERLPSESQPVSPQGNVDEEDELPPFDEWYQSVATRTSYTVVT</sequence>
<feature type="region of interest" description="Disordered" evidence="1">
    <location>
        <begin position="350"/>
        <end position="385"/>
    </location>
</feature>